<reference evidence="2 3" key="1">
    <citation type="submission" date="2021-10" db="EMBL/GenBank/DDBJ databases">
        <title>Streptomyces sp. strain SMC 277, a novel streptomycete isolated from soil.</title>
        <authorList>
            <person name="Chanama M."/>
        </authorList>
    </citation>
    <scope>NUCLEOTIDE SEQUENCE [LARGE SCALE GENOMIC DNA]</scope>
    <source>
        <strain evidence="2 3">SMC 277</strain>
    </source>
</reference>
<sequence length="200" mass="22731">MQIARGRRVALNGVEWTVEDIQGQRGRLILVDGDGRAETRSFRWLINHADLRLLPTVEASRRPPTFARQPRTLADLTEDQLEGARVRAAHVLEAETGFREGHQARALHKVLRKHHVKIHPRRGVNILGLWYHHPVLDEPCFQQPSARGGKHAGQWVIRRDRHQVFFQDPADHEHGTSCAGKDCLPKARSPPSRTRPPTPS</sequence>
<evidence type="ECO:0008006" key="4">
    <source>
        <dbReference type="Google" id="ProtNLM"/>
    </source>
</evidence>
<organism evidence="2 3">
    <name type="scientific">Streptomyces antimicrobicus</name>
    <dbReference type="NCBI Taxonomy" id="2883108"/>
    <lineage>
        <taxon>Bacteria</taxon>
        <taxon>Bacillati</taxon>
        <taxon>Actinomycetota</taxon>
        <taxon>Actinomycetes</taxon>
        <taxon>Kitasatosporales</taxon>
        <taxon>Streptomycetaceae</taxon>
        <taxon>Streptomyces</taxon>
    </lineage>
</organism>
<name>A0ABS8BDG0_9ACTN</name>
<dbReference type="EMBL" id="JAJAUY010000141">
    <property type="protein sequence ID" value="MCB5182672.1"/>
    <property type="molecule type" value="Genomic_DNA"/>
</dbReference>
<gene>
    <name evidence="2" type="ORF">LG632_25285</name>
</gene>
<dbReference type="RefSeq" id="WP_226729860.1">
    <property type="nucleotide sequence ID" value="NZ_JAJAUY010000141.1"/>
</dbReference>
<evidence type="ECO:0000313" key="3">
    <source>
        <dbReference type="Proteomes" id="UP001199054"/>
    </source>
</evidence>
<accession>A0ABS8BDG0</accession>
<dbReference type="Proteomes" id="UP001199054">
    <property type="component" value="Unassembled WGS sequence"/>
</dbReference>
<feature type="region of interest" description="Disordered" evidence="1">
    <location>
        <begin position="170"/>
        <end position="200"/>
    </location>
</feature>
<keyword evidence="3" id="KW-1185">Reference proteome</keyword>
<evidence type="ECO:0000313" key="2">
    <source>
        <dbReference type="EMBL" id="MCB5182672.1"/>
    </source>
</evidence>
<protein>
    <recommendedName>
        <fullName evidence="4">Transposase</fullName>
    </recommendedName>
</protein>
<comment type="caution">
    <text evidence="2">The sequence shown here is derived from an EMBL/GenBank/DDBJ whole genome shotgun (WGS) entry which is preliminary data.</text>
</comment>
<evidence type="ECO:0000256" key="1">
    <source>
        <dbReference type="SAM" id="MobiDB-lite"/>
    </source>
</evidence>
<proteinExistence type="predicted"/>